<reference evidence="2" key="1">
    <citation type="submission" date="2016-11" db="UniProtKB">
        <authorList>
            <consortium name="WormBaseParasite"/>
        </authorList>
    </citation>
    <scope>IDENTIFICATION</scope>
    <source>
        <strain evidence="2">KR3021</strain>
    </source>
</reference>
<name>A0AC35U307_9BILA</name>
<dbReference type="Proteomes" id="UP000095286">
    <property type="component" value="Unplaced"/>
</dbReference>
<sequence>MYGLVKACANLLPANLIYVCTKDSIVFGHKIKKNTFVMPQISCMLYDEKVFSKPKEFIPERWIDENGKIRKFDQFMPFSIGKRQCLGEALSKTELFTIVSNLCNNFKFIPTDPDNLPSLKKNNGTTISFDPFTAKAISYDRIKALYSGLENGHRSFEVDLIARVCKYSFLTGFILGGTTGYQGSADTFNAHAVGKKFLSRRDAAKRRMDFGIASFAKRGFAQGGRATLLAGSVVGLTTHLAAYRDHFSYAYFPVVSGTAFGVLAFPIGILGTVKAIGLGIVTGGFLSAATAIYGLSINKTANDLYKEFKNEYEDYLKAGNEDEAKVRKFMKEQGIYFKPTAVKKMKEIENDRILKEVASKGDL</sequence>
<protein>
    <submittedName>
        <fullName evidence="2">Cytochrome P450</fullName>
    </submittedName>
</protein>
<organism evidence="1 2">
    <name type="scientific">Rhabditophanes sp. KR3021</name>
    <dbReference type="NCBI Taxonomy" id="114890"/>
    <lineage>
        <taxon>Eukaryota</taxon>
        <taxon>Metazoa</taxon>
        <taxon>Ecdysozoa</taxon>
        <taxon>Nematoda</taxon>
        <taxon>Chromadorea</taxon>
        <taxon>Rhabditida</taxon>
        <taxon>Tylenchina</taxon>
        <taxon>Panagrolaimomorpha</taxon>
        <taxon>Strongyloidoidea</taxon>
        <taxon>Alloionematidae</taxon>
        <taxon>Rhabditophanes</taxon>
    </lineage>
</organism>
<evidence type="ECO:0000313" key="2">
    <source>
        <dbReference type="WBParaSite" id="RSKR_0000715600.1"/>
    </source>
</evidence>
<evidence type="ECO:0000313" key="1">
    <source>
        <dbReference type="Proteomes" id="UP000095286"/>
    </source>
</evidence>
<proteinExistence type="predicted"/>
<accession>A0AC35U307</accession>
<dbReference type="WBParaSite" id="RSKR_0000715600.1">
    <property type="protein sequence ID" value="RSKR_0000715600.1"/>
    <property type="gene ID" value="RSKR_0000715600"/>
</dbReference>